<dbReference type="Pfam" id="PF00583">
    <property type="entry name" value="Acetyltransf_1"/>
    <property type="match status" value="1"/>
</dbReference>
<dbReference type="PROSITE" id="PS51186">
    <property type="entry name" value="GNAT"/>
    <property type="match status" value="1"/>
</dbReference>
<dbReference type="PANTHER" id="PTHR43617">
    <property type="entry name" value="L-AMINO ACID N-ACETYLTRANSFERASE"/>
    <property type="match status" value="1"/>
</dbReference>
<dbReference type="Gene3D" id="3.40.630.30">
    <property type="match status" value="1"/>
</dbReference>
<dbReference type="Proteomes" id="UP001161691">
    <property type="component" value="Unassembled WGS sequence"/>
</dbReference>
<dbReference type="InterPro" id="IPR000182">
    <property type="entry name" value="GNAT_dom"/>
</dbReference>
<dbReference type="InterPro" id="IPR050276">
    <property type="entry name" value="MshD_Acetyltransferase"/>
</dbReference>
<proteinExistence type="predicted"/>
<reference evidence="2" key="1">
    <citation type="submission" date="2023-04" db="EMBL/GenBank/DDBJ databases">
        <title>Comparative genomic analysis of Cohnella hashimotonis sp. nov., isolated from the International Space Station.</title>
        <authorList>
            <person name="Venkateswaran K."/>
            <person name="Simpson A."/>
        </authorList>
    </citation>
    <scope>NUCLEOTIDE SEQUENCE</scope>
    <source>
        <strain evidence="2">F6_2S_P_1</strain>
    </source>
</reference>
<dbReference type="RefSeq" id="WP_282910206.1">
    <property type="nucleotide sequence ID" value="NZ_JAGRPV010000001.1"/>
</dbReference>
<name>A0ABT6TNN3_9BACL</name>
<gene>
    <name evidence="2" type="ORF">KB449_20900</name>
</gene>
<dbReference type="SUPFAM" id="SSF55729">
    <property type="entry name" value="Acyl-CoA N-acyltransferases (Nat)"/>
    <property type="match status" value="1"/>
</dbReference>
<organism evidence="2 3">
    <name type="scientific">Cohnella hashimotonis</name>
    <dbReference type="NCBI Taxonomy" id="2826895"/>
    <lineage>
        <taxon>Bacteria</taxon>
        <taxon>Bacillati</taxon>
        <taxon>Bacillota</taxon>
        <taxon>Bacilli</taxon>
        <taxon>Bacillales</taxon>
        <taxon>Paenibacillaceae</taxon>
        <taxon>Cohnella</taxon>
    </lineage>
</organism>
<evidence type="ECO:0000313" key="3">
    <source>
        <dbReference type="Proteomes" id="UP001161691"/>
    </source>
</evidence>
<keyword evidence="3" id="KW-1185">Reference proteome</keyword>
<protein>
    <submittedName>
        <fullName evidence="2">GNAT family N-acetyltransferase</fullName>
    </submittedName>
</protein>
<evidence type="ECO:0000259" key="1">
    <source>
        <dbReference type="PROSITE" id="PS51186"/>
    </source>
</evidence>
<accession>A0ABT6TNN3</accession>
<sequence>MSHLKLPGTYAIRLVEQDDAELIFEYFGALSETTKSIFPGYPFTAEEASRLAREESNTSGIRRFIVIDWSPATSSERMAATLWFWDWGCMVPWIGLMVADEYQGKGLGKAMLEHSIQEARSSGKGGILLTTHKENVRGQALYARYGFQTIGRDERGEYLMILRF</sequence>
<dbReference type="EMBL" id="JAGRPV010000001">
    <property type="protein sequence ID" value="MDI4647442.1"/>
    <property type="molecule type" value="Genomic_DNA"/>
</dbReference>
<dbReference type="InterPro" id="IPR016181">
    <property type="entry name" value="Acyl_CoA_acyltransferase"/>
</dbReference>
<comment type="caution">
    <text evidence="2">The sequence shown here is derived from an EMBL/GenBank/DDBJ whole genome shotgun (WGS) entry which is preliminary data.</text>
</comment>
<dbReference type="CDD" id="cd04301">
    <property type="entry name" value="NAT_SF"/>
    <property type="match status" value="1"/>
</dbReference>
<evidence type="ECO:0000313" key="2">
    <source>
        <dbReference type="EMBL" id="MDI4647442.1"/>
    </source>
</evidence>
<feature type="domain" description="N-acetyltransferase" evidence="1">
    <location>
        <begin position="10"/>
        <end position="164"/>
    </location>
</feature>